<dbReference type="AlphaFoldDB" id="A0A1H8HUB2"/>
<accession>A0A1H8HUB2</accession>
<dbReference type="Proteomes" id="UP000199459">
    <property type="component" value="Unassembled WGS sequence"/>
</dbReference>
<sequence>MPRMIFKLCSDVATENQSAAKPALMTYSLSLSVMPPEKSTGGYANGTSYALLLNSYDRGIVLHTRHPSTLTAISQLYACEQPHNKNRSRWV</sequence>
<evidence type="ECO:0000313" key="1">
    <source>
        <dbReference type="EMBL" id="SEN59733.1"/>
    </source>
</evidence>
<organism evidence="1 2">
    <name type="scientific">Nitrosomonas marina</name>
    <dbReference type="NCBI Taxonomy" id="917"/>
    <lineage>
        <taxon>Bacteria</taxon>
        <taxon>Pseudomonadati</taxon>
        <taxon>Pseudomonadota</taxon>
        <taxon>Betaproteobacteria</taxon>
        <taxon>Nitrosomonadales</taxon>
        <taxon>Nitrosomonadaceae</taxon>
        <taxon>Nitrosomonas</taxon>
    </lineage>
</organism>
<proteinExistence type="predicted"/>
<gene>
    <name evidence="1" type="ORF">SAMN05216325_12637</name>
</gene>
<evidence type="ECO:0000313" key="2">
    <source>
        <dbReference type="Proteomes" id="UP000199459"/>
    </source>
</evidence>
<protein>
    <submittedName>
        <fullName evidence="1">Uncharacterized protein</fullName>
    </submittedName>
</protein>
<reference evidence="1 2" key="1">
    <citation type="submission" date="2016-10" db="EMBL/GenBank/DDBJ databases">
        <authorList>
            <person name="de Groot N.N."/>
        </authorList>
    </citation>
    <scope>NUCLEOTIDE SEQUENCE [LARGE SCALE GENOMIC DNA]</scope>
    <source>
        <strain evidence="1 2">Nm22</strain>
    </source>
</reference>
<dbReference type="EMBL" id="FOCP01000026">
    <property type="protein sequence ID" value="SEN59733.1"/>
    <property type="molecule type" value="Genomic_DNA"/>
</dbReference>
<name>A0A1H8HUB2_9PROT</name>